<reference evidence="10 11" key="1">
    <citation type="journal article" date="2019" name="Commun. Biol.">
        <title>The bagworm genome reveals a unique fibroin gene that provides high tensile strength.</title>
        <authorList>
            <person name="Kono N."/>
            <person name="Nakamura H."/>
            <person name="Ohtoshi R."/>
            <person name="Tomita M."/>
            <person name="Numata K."/>
            <person name="Arakawa K."/>
        </authorList>
    </citation>
    <scope>NUCLEOTIDE SEQUENCE [LARGE SCALE GENOMIC DNA]</scope>
</reference>
<keyword evidence="7" id="KW-0695">RNA-directed DNA polymerase</keyword>
<keyword evidence="5" id="KW-0255">Endonuclease</keyword>
<dbReference type="FunFam" id="3.10.10.10:FF:000007">
    <property type="entry name" value="Retrovirus-related Pol polyprotein from transposon 17.6-like Protein"/>
    <property type="match status" value="1"/>
</dbReference>
<dbReference type="EMBL" id="BGZK01003333">
    <property type="protein sequence ID" value="GBP00104.1"/>
    <property type="molecule type" value="Genomic_DNA"/>
</dbReference>
<keyword evidence="2" id="KW-0808">Transferase</keyword>
<evidence type="ECO:0000256" key="3">
    <source>
        <dbReference type="ARBA" id="ARBA00022695"/>
    </source>
</evidence>
<dbReference type="Gene3D" id="3.10.10.10">
    <property type="entry name" value="HIV Type 1 Reverse Transcriptase, subunit A, domain 1"/>
    <property type="match status" value="1"/>
</dbReference>
<evidence type="ECO:0000256" key="2">
    <source>
        <dbReference type="ARBA" id="ARBA00022679"/>
    </source>
</evidence>
<dbReference type="AlphaFoldDB" id="A0A4C1SDJ2"/>
<dbReference type="Pfam" id="PF00078">
    <property type="entry name" value="RVT_1"/>
    <property type="match status" value="1"/>
</dbReference>
<feature type="region of interest" description="Disordered" evidence="8">
    <location>
        <begin position="285"/>
        <end position="335"/>
    </location>
</feature>
<sequence length="747" mass="85379">MLKYLEEKNTYDGRAKTTVTNLTETINRFVEQIKSVEARIGAVEVSLSNDALGQVLSRLERLENGQAAAVGNVMDEGCLQRPRTEADLKDISRLPDSVKELRTFEGNPTQYVSWVHSVETILKDFEIVKDKPIYRAIIQSVRQKIVGAADTALVSYNVFESDWVEIKRILSLHYADKRDIQTLEHQLNQLSQGTSTVDEFYSTVNHQLSLIINKLKTESYSEETIKALVGTYRNRSLDIFVRGLKPDLSRMIIIQRPGTLPEAYSACLELQNLTMRNNIIYAKNKHHESVSTEKTHRPGPSGPPKSFHMRSGWQNQSSRPRTWQNYNNNSNFQTERYHDYNRPALPPRYPAIKHEPMDVDRTIQSRRVNYINHPRAAEKRGALEMNTNSKQPRLYHVETFSGDDQITENGLEENTSQNETQGLKTFDGIIGDDTLKSLGALVDRKENFLVLRNSYKIPLKEKVTTESNYILGDEYVPEVRTRIEDLVNKYMPLFGPLDGSELASTNVRADIRTSTEEPIYTKSYPYPVCMREEVERQINELLSEGVIRPSKSPYNSPIWVVPKNQNNGEKQYRMVVDFKRLNAVTIADTYPIPDITSTLASLGKAKFFTTIDLTSGFHQIAMNPKDIPKTAFSTANGKYEFLRLPFGLKNAPAIFQRMIDDVLREYIGKICFVYIDDIIVIGENMDNHLKNIDIIFARLREANLKVNLDKTHFMKTEVEFLGYIVGAEGIKPDPAKVKSIENLYLQT</sequence>
<keyword evidence="11" id="KW-1185">Reference proteome</keyword>
<proteinExistence type="predicted"/>
<evidence type="ECO:0000313" key="10">
    <source>
        <dbReference type="EMBL" id="GBP00104.1"/>
    </source>
</evidence>
<evidence type="ECO:0000256" key="4">
    <source>
        <dbReference type="ARBA" id="ARBA00022722"/>
    </source>
</evidence>
<dbReference type="STRING" id="151549.A0A4C1SDJ2"/>
<feature type="domain" description="Reverse transcriptase" evidence="9">
    <location>
        <begin position="542"/>
        <end position="725"/>
    </location>
</feature>
<dbReference type="CDD" id="cd01647">
    <property type="entry name" value="RT_LTR"/>
    <property type="match status" value="1"/>
</dbReference>
<keyword evidence="4" id="KW-0540">Nuclease</keyword>
<evidence type="ECO:0000256" key="6">
    <source>
        <dbReference type="ARBA" id="ARBA00022801"/>
    </source>
</evidence>
<comment type="caution">
    <text evidence="10">The sequence shown here is derived from an EMBL/GenBank/DDBJ whole genome shotgun (WGS) entry which is preliminary data.</text>
</comment>
<evidence type="ECO:0000256" key="1">
    <source>
        <dbReference type="ARBA" id="ARBA00022670"/>
    </source>
</evidence>
<dbReference type="InterPro" id="IPR043502">
    <property type="entry name" value="DNA/RNA_pol_sf"/>
</dbReference>
<dbReference type="InterPro" id="IPR000477">
    <property type="entry name" value="RT_dom"/>
</dbReference>
<dbReference type="SUPFAM" id="SSF56672">
    <property type="entry name" value="DNA/RNA polymerases"/>
    <property type="match status" value="1"/>
</dbReference>
<dbReference type="Proteomes" id="UP000299102">
    <property type="component" value="Unassembled WGS sequence"/>
</dbReference>
<organism evidence="10 11">
    <name type="scientific">Eumeta variegata</name>
    <name type="common">Bagworm moth</name>
    <name type="synonym">Eumeta japonica</name>
    <dbReference type="NCBI Taxonomy" id="151549"/>
    <lineage>
        <taxon>Eukaryota</taxon>
        <taxon>Metazoa</taxon>
        <taxon>Ecdysozoa</taxon>
        <taxon>Arthropoda</taxon>
        <taxon>Hexapoda</taxon>
        <taxon>Insecta</taxon>
        <taxon>Pterygota</taxon>
        <taxon>Neoptera</taxon>
        <taxon>Endopterygota</taxon>
        <taxon>Lepidoptera</taxon>
        <taxon>Glossata</taxon>
        <taxon>Ditrysia</taxon>
        <taxon>Tineoidea</taxon>
        <taxon>Psychidae</taxon>
        <taxon>Oiketicinae</taxon>
        <taxon>Eumeta</taxon>
    </lineage>
</organism>
<evidence type="ECO:0000313" key="11">
    <source>
        <dbReference type="Proteomes" id="UP000299102"/>
    </source>
</evidence>
<keyword evidence="3" id="KW-0548">Nucleotidyltransferase</keyword>
<dbReference type="PANTHER" id="PTHR33064:SF37">
    <property type="entry name" value="RIBONUCLEASE H"/>
    <property type="match status" value="1"/>
</dbReference>
<dbReference type="InterPro" id="IPR051320">
    <property type="entry name" value="Viral_Replic_Matur_Polypro"/>
</dbReference>
<evidence type="ECO:0000256" key="8">
    <source>
        <dbReference type="SAM" id="MobiDB-lite"/>
    </source>
</evidence>
<dbReference type="GO" id="GO:0003964">
    <property type="term" value="F:RNA-directed DNA polymerase activity"/>
    <property type="evidence" value="ECO:0007669"/>
    <property type="project" value="UniProtKB-KW"/>
</dbReference>
<gene>
    <name evidence="10" type="primary">pol</name>
    <name evidence="10" type="ORF">EVAR_91133_1</name>
</gene>
<evidence type="ECO:0000256" key="7">
    <source>
        <dbReference type="ARBA" id="ARBA00022918"/>
    </source>
</evidence>
<keyword evidence="6" id="KW-0378">Hydrolase</keyword>
<name>A0A4C1SDJ2_EUMVA</name>
<keyword evidence="1" id="KW-0645">Protease</keyword>
<feature type="compositionally biased region" description="Basic and acidic residues" evidence="8">
    <location>
        <begin position="287"/>
        <end position="296"/>
    </location>
</feature>
<dbReference type="GO" id="GO:0008233">
    <property type="term" value="F:peptidase activity"/>
    <property type="evidence" value="ECO:0007669"/>
    <property type="project" value="UniProtKB-KW"/>
</dbReference>
<evidence type="ECO:0000256" key="5">
    <source>
        <dbReference type="ARBA" id="ARBA00022759"/>
    </source>
</evidence>
<dbReference type="Gene3D" id="3.30.70.270">
    <property type="match status" value="1"/>
</dbReference>
<evidence type="ECO:0000259" key="9">
    <source>
        <dbReference type="PROSITE" id="PS50878"/>
    </source>
</evidence>
<feature type="compositionally biased region" description="Polar residues" evidence="8">
    <location>
        <begin position="312"/>
        <end position="334"/>
    </location>
</feature>
<dbReference type="PANTHER" id="PTHR33064">
    <property type="entry name" value="POL PROTEIN"/>
    <property type="match status" value="1"/>
</dbReference>
<protein>
    <submittedName>
        <fullName evidence="10">Retrovirus-related Pol polyprotein from transposon opus</fullName>
    </submittedName>
</protein>
<dbReference type="GO" id="GO:0004519">
    <property type="term" value="F:endonuclease activity"/>
    <property type="evidence" value="ECO:0007669"/>
    <property type="project" value="UniProtKB-KW"/>
</dbReference>
<dbReference type="OrthoDB" id="427924at2759"/>
<dbReference type="PROSITE" id="PS50878">
    <property type="entry name" value="RT_POL"/>
    <property type="match status" value="1"/>
</dbReference>
<dbReference type="GO" id="GO:0006508">
    <property type="term" value="P:proteolysis"/>
    <property type="evidence" value="ECO:0007669"/>
    <property type="project" value="UniProtKB-KW"/>
</dbReference>
<dbReference type="InterPro" id="IPR043128">
    <property type="entry name" value="Rev_trsase/Diguanyl_cyclase"/>
</dbReference>
<accession>A0A4C1SDJ2</accession>